<feature type="binding site" evidence="7">
    <location>
        <position position="206"/>
    </location>
    <ligand>
        <name>Zn(2+)</name>
        <dbReference type="ChEBI" id="CHEBI:29105"/>
    </ligand>
</feature>
<keyword evidence="7" id="KW-0479">Metal-binding</keyword>
<reference evidence="9 10" key="1">
    <citation type="submission" date="2007-06" db="EMBL/GenBank/DDBJ databases">
        <authorList>
            <person name="Green D."/>
            <person name="Ferriera S."/>
            <person name="Johnson J."/>
            <person name="Kravitz S."/>
            <person name="Beeson K."/>
            <person name="Sutton G."/>
            <person name="Rogers Y.-H."/>
            <person name="Friedman R."/>
            <person name="Frazier M."/>
            <person name="Venter J.C."/>
        </authorList>
    </citation>
    <scope>NUCLEOTIDE SEQUENCE [LARGE SCALE GENOMIC DNA]</scope>
    <source>
        <strain evidence="9 10">DG893</strain>
    </source>
</reference>
<dbReference type="AlphaFoldDB" id="A6EZC2"/>
<dbReference type="STRING" id="443152.MDG893_03570"/>
<organism evidence="9 10">
    <name type="scientific">Marinobacter algicola DG893</name>
    <dbReference type="NCBI Taxonomy" id="443152"/>
    <lineage>
        <taxon>Bacteria</taxon>
        <taxon>Pseudomonadati</taxon>
        <taxon>Pseudomonadota</taxon>
        <taxon>Gammaproteobacteria</taxon>
        <taxon>Pseudomonadales</taxon>
        <taxon>Marinobacteraceae</taxon>
        <taxon>Marinobacter</taxon>
    </lineage>
</organism>
<feature type="transmembrane region" description="Helical" evidence="8">
    <location>
        <begin position="150"/>
        <end position="169"/>
    </location>
</feature>
<name>A6EZC2_9GAMM</name>
<evidence type="ECO:0000313" key="9">
    <source>
        <dbReference type="EMBL" id="EDM48121.1"/>
    </source>
</evidence>
<keyword evidence="3" id="KW-1003">Cell membrane</keyword>
<dbReference type="GO" id="GO:0140911">
    <property type="term" value="F:pore-forming activity"/>
    <property type="evidence" value="ECO:0007669"/>
    <property type="project" value="InterPro"/>
</dbReference>
<dbReference type="eggNOG" id="COG1272">
    <property type="taxonomic scope" value="Bacteria"/>
</dbReference>
<evidence type="ECO:0000256" key="2">
    <source>
        <dbReference type="ARBA" id="ARBA00008488"/>
    </source>
</evidence>
<gene>
    <name evidence="9" type="ORF">MDG893_03570</name>
</gene>
<dbReference type="GO" id="GO:0046872">
    <property type="term" value="F:metal ion binding"/>
    <property type="evidence" value="ECO:0007669"/>
    <property type="project" value="UniProtKB-KW"/>
</dbReference>
<feature type="transmembrane region" description="Helical" evidence="8">
    <location>
        <begin position="175"/>
        <end position="195"/>
    </location>
</feature>
<dbReference type="RefSeq" id="WP_007153369.1">
    <property type="nucleotide sequence ID" value="NZ_ABCP01000009.1"/>
</dbReference>
<dbReference type="PANTHER" id="PTHR20855">
    <property type="entry name" value="ADIPOR/PROGESTIN RECEPTOR-RELATED"/>
    <property type="match status" value="1"/>
</dbReference>
<sequence>MTEPNQAPMKARDNPEESVHHRIEEWLNSATHGLGALLSVIGTIALIVAASQLGDVWKIVSFSIFGASLIMLYLASALYHGARHPRLRALFKTLDHCAIFLLIAGTYTPFLLVNMRGTSGWTLFAIIWSLAATGVVLKVIFQNRFKLARVGIYIAMGWLITFASSDLVASISDTALYLTIAGGVVYTVGVGFYLADRIPYMHAVWHLFVIGGSALHFSAIYYGVLPHTL</sequence>
<feature type="transmembrane region" description="Helical" evidence="8">
    <location>
        <begin position="59"/>
        <end position="82"/>
    </location>
</feature>
<feature type="binding site" evidence="7">
    <location>
        <position position="202"/>
    </location>
    <ligand>
        <name>Zn(2+)</name>
        <dbReference type="ChEBI" id="CHEBI:29105"/>
    </ligand>
</feature>
<evidence type="ECO:0000256" key="1">
    <source>
        <dbReference type="ARBA" id="ARBA00004651"/>
    </source>
</evidence>
<evidence type="ECO:0000256" key="3">
    <source>
        <dbReference type="ARBA" id="ARBA00022475"/>
    </source>
</evidence>
<comment type="similarity">
    <text evidence="2">Belongs to the UPF0073 (Hly-III) family.</text>
</comment>
<protein>
    <recommendedName>
        <fullName evidence="11">Hemolysin III</fullName>
    </recommendedName>
</protein>
<keyword evidence="10" id="KW-1185">Reference proteome</keyword>
<feature type="transmembrane region" description="Helical" evidence="8">
    <location>
        <begin position="204"/>
        <end position="224"/>
    </location>
</feature>
<evidence type="ECO:0000256" key="8">
    <source>
        <dbReference type="SAM" id="Phobius"/>
    </source>
</evidence>
<dbReference type="NCBIfam" id="TIGR01065">
    <property type="entry name" value="hlyIII"/>
    <property type="match status" value="1"/>
</dbReference>
<accession>A6EZC2</accession>
<dbReference type="Pfam" id="PF03006">
    <property type="entry name" value="HlyIII"/>
    <property type="match status" value="1"/>
</dbReference>
<feature type="transmembrane region" description="Helical" evidence="8">
    <location>
        <begin position="121"/>
        <end position="141"/>
    </location>
</feature>
<feature type="transmembrane region" description="Helical" evidence="8">
    <location>
        <begin position="34"/>
        <end position="53"/>
    </location>
</feature>
<comment type="caution">
    <text evidence="9">The sequence shown here is derived from an EMBL/GenBank/DDBJ whole genome shotgun (WGS) entry which is preliminary data.</text>
</comment>
<dbReference type="PANTHER" id="PTHR20855:SF3">
    <property type="entry name" value="LD03007P"/>
    <property type="match status" value="1"/>
</dbReference>
<dbReference type="Proteomes" id="UP000005856">
    <property type="component" value="Unassembled WGS sequence"/>
</dbReference>
<comment type="subcellular location">
    <subcellularLocation>
        <location evidence="1">Cell membrane</location>
        <topology evidence="1">Multi-pass membrane protein</topology>
    </subcellularLocation>
</comment>
<dbReference type="InterPro" id="IPR004254">
    <property type="entry name" value="AdipoR/HlyIII-related"/>
</dbReference>
<evidence type="ECO:0000256" key="4">
    <source>
        <dbReference type="ARBA" id="ARBA00022692"/>
    </source>
</evidence>
<feature type="transmembrane region" description="Helical" evidence="8">
    <location>
        <begin position="94"/>
        <end position="115"/>
    </location>
</feature>
<keyword evidence="4 8" id="KW-0812">Transmembrane</keyword>
<dbReference type="GO" id="GO:0005886">
    <property type="term" value="C:plasma membrane"/>
    <property type="evidence" value="ECO:0007669"/>
    <property type="project" value="UniProtKB-SubCell"/>
</dbReference>
<feature type="binding site" evidence="7">
    <location>
        <position position="80"/>
    </location>
    <ligand>
        <name>Zn(2+)</name>
        <dbReference type="ChEBI" id="CHEBI:29105"/>
    </ligand>
</feature>
<keyword evidence="6 8" id="KW-0472">Membrane</keyword>
<proteinExistence type="inferred from homology"/>
<evidence type="ECO:0000256" key="6">
    <source>
        <dbReference type="ARBA" id="ARBA00023136"/>
    </source>
</evidence>
<evidence type="ECO:0000256" key="5">
    <source>
        <dbReference type="ARBA" id="ARBA00022989"/>
    </source>
</evidence>
<evidence type="ECO:0000313" key="10">
    <source>
        <dbReference type="Proteomes" id="UP000005856"/>
    </source>
</evidence>
<evidence type="ECO:0000256" key="7">
    <source>
        <dbReference type="PIRSR" id="PIRSR604254-1"/>
    </source>
</evidence>
<evidence type="ECO:0008006" key="11">
    <source>
        <dbReference type="Google" id="ProtNLM"/>
    </source>
</evidence>
<keyword evidence="5 8" id="KW-1133">Transmembrane helix</keyword>
<dbReference type="EMBL" id="ABCP01000009">
    <property type="protein sequence ID" value="EDM48121.1"/>
    <property type="molecule type" value="Genomic_DNA"/>
</dbReference>
<keyword evidence="7" id="KW-0862">Zinc</keyword>
<dbReference type="InterPro" id="IPR005744">
    <property type="entry name" value="Hy-lIII"/>
</dbReference>